<gene>
    <name evidence="4" type="primary">RAD23</name>
    <name evidence="4" type="ORF">MCUN1_003307</name>
</gene>
<dbReference type="Proteomes" id="UP001219933">
    <property type="component" value="Chromosome 5"/>
</dbReference>
<dbReference type="FunFam" id="1.10.8.10:FF:000003">
    <property type="entry name" value="UV excision repair protein RAD23 homolog"/>
    <property type="match status" value="1"/>
</dbReference>
<dbReference type="Pfam" id="PF00240">
    <property type="entry name" value="ubiquitin"/>
    <property type="match status" value="1"/>
</dbReference>
<dbReference type="GO" id="GO:0070628">
    <property type="term" value="F:proteasome binding"/>
    <property type="evidence" value="ECO:0007669"/>
    <property type="project" value="TreeGrafter"/>
</dbReference>
<dbReference type="Pfam" id="PF09280">
    <property type="entry name" value="XPC-binding"/>
    <property type="match status" value="1"/>
</dbReference>
<feature type="compositionally biased region" description="Basic and acidic residues" evidence="1">
    <location>
        <begin position="80"/>
        <end position="97"/>
    </location>
</feature>
<dbReference type="GO" id="GO:0005829">
    <property type="term" value="C:cytosol"/>
    <property type="evidence" value="ECO:0007669"/>
    <property type="project" value="TreeGrafter"/>
</dbReference>
<evidence type="ECO:0000259" key="2">
    <source>
        <dbReference type="PROSITE" id="PS50030"/>
    </source>
</evidence>
<dbReference type="InterPro" id="IPR015360">
    <property type="entry name" value="XPC-bd"/>
</dbReference>
<dbReference type="GO" id="GO:0003684">
    <property type="term" value="F:damaged DNA binding"/>
    <property type="evidence" value="ECO:0007669"/>
    <property type="project" value="InterPro"/>
</dbReference>
<evidence type="ECO:0000259" key="3">
    <source>
        <dbReference type="PROSITE" id="PS50053"/>
    </source>
</evidence>
<dbReference type="SUPFAM" id="SSF46934">
    <property type="entry name" value="UBA-like"/>
    <property type="match status" value="2"/>
</dbReference>
<dbReference type="Gene3D" id="3.10.20.90">
    <property type="entry name" value="Phosphatidylinositol 3-kinase Catalytic Subunit, Chain A, domain 1"/>
    <property type="match status" value="1"/>
</dbReference>
<dbReference type="GO" id="GO:0031593">
    <property type="term" value="F:polyubiquitin modification-dependent protein binding"/>
    <property type="evidence" value="ECO:0007669"/>
    <property type="project" value="TreeGrafter"/>
</dbReference>
<evidence type="ECO:0000256" key="1">
    <source>
        <dbReference type="SAM" id="MobiDB-lite"/>
    </source>
</evidence>
<dbReference type="PROSITE" id="PS50030">
    <property type="entry name" value="UBA"/>
    <property type="match status" value="2"/>
</dbReference>
<keyword evidence="5" id="KW-1185">Reference proteome</keyword>
<name>A0AAF0F1B0_9BASI</name>
<evidence type="ECO:0000313" key="5">
    <source>
        <dbReference type="Proteomes" id="UP001219933"/>
    </source>
</evidence>
<feature type="region of interest" description="Disordered" evidence="1">
    <location>
        <begin position="236"/>
        <end position="262"/>
    </location>
</feature>
<dbReference type="EMBL" id="CP119881">
    <property type="protein sequence ID" value="WFD36428.1"/>
    <property type="molecule type" value="Genomic_DNA"/>
</dbReference>
<dbReference type="NCBIfam" id="TIGR00601">
    <property type="entry name" value="rad23"/>
    <property type="match status" value="1"/>
</dbReference>
<dbReference type="SUPFAM" id="SSF101238">
    <property type="entry name" value="XPC-binding domain"/>
    <property type="match status" value="1"/>
</dbReference>
<dbReference type="AlphaFoldDB" id="A0AAF0F1B0"/>
<dbReference type="SMART" id="SM00165">
    <property type="entry name" value="UBA"/>
    <property type="match status" value="2"/>
</dbReference>
<dbReference type="SUPFAM" id="SSF54236">
    <property type="entry name" value="Ubiquitin-like"/>
    <property type="match status" value="1"/>
</dbReference>
<dbReference type="InterPro" id="IPR004806">
    <property type="entry name" value="Rad23"/>
</dbReference>
<dbReference type="InterPro" id="IPR000626">
    <property type="entry name" value="Ubiquitin-like_dom"/>
</dbReference>
<dbReference type="InterPro" id="IPR036353">
    <property type="entry name" value="XPC-bd_sf"/>
</dbReference>
<sequence>MKLLFKSLAGGNFHLDVETTDTVLQVKQKIQEEKGHAAELQKLIYAGKILTDDKTLGDYEIKEKDFLVVMVSKPKAKPAPAKEEPKQEAKETPKEETSAGASSSAPPATPAPSRTTAPETPAAPVKAAVPAETPGTPAPTNSSFLAGSELETAINNIMELGYSREEVQQAMRRSFNNPDRAVEYLMNGLPEETPASAPAPAAAAAAEAPAAGGAAAAPAPRAGNLFEQAAAQAASGNHGAAGSAGGDIDMLPGEDDGHGRQVIDLGNPQVLAQLRTLVEQNPAALQPLIQALVQSNPQLAELLSSDPDGFMRLLAGNADMGDDESFEMPTLQQLSERDRTNVEQIIAMGIPESKAIEVYLMCGNNVEMAVQYYFDNPGDFED</sequence>
<dbReference type="CDD" id="cd14281">
    <property type="entry name" value="UBA2_Rad23_like"/>
    <property type="match status" value="1"/>
</dbReference>
<dbReference type="GO" id="GO:0005654">
    <property type="term" value="C:nucleoplasm"/>
    <property type="evidence" value="ECO:0007669"/>
    <property type="project" value="TreeGrafter"/>
</dbReference>
<dbReference type="SMART" id="SM00213">
    <property type="entry name" value="UBQ"/>
    <property type="match status" value="1"/>
</dbReference>
<feature type="domain" description="UBA" evidence="2">
    <location>
        <begin position="148"/>
        <end position="188"/>
    </location>
</feature>
<proteinExistence type="predicted"/>
<reference evidence="4" key="1">
    <citation type="submission" date="2023-03" db="EMBL/GenBank/DDBJ databases">
        <title>Mating type loci evolution in Malassezia.</title>
        <authorList>
            <person name="Coelho M.A."/>
        </authorList>
    </citation>
    <scope>NUCLEOTIDE SEQUENCE</scope>
    <source>
        <strain evidence="4">CBS 11721</strain>
    </source>
</reference>
<dbReference type="InterPro" id="IPR029071">
    <property type="entry name" value="Ubiquitin-like_domsf"/>
</dbReference>
<feature type="compositionally biased region" description="Low complexity" evidence="1">
    <location>
        <begin position="98"/>
        <end position="134"/>
    </location>
</feature>
<dbReference type="Gene3D" id="1.10.10.540">
    <property type="entry name" value="XPC-binding domain"/>
    <property type="match status" value="1"/>
</dbReference>
<dbReference type="PANTHER" id="PTHR10621">
    <property type="entry name" value="UV EXCISION REPAIR PROTEIN RAD23"/>
    <property type="match status" value="1"/>
</dbReference>
<dbReference type="CDD" id="cd01805">
    <property type="entry name" value="Ubl_Rad23"/>
    <property type="match status" value="1"/>
</dbReference>
<dbReference type="GO" id="GO:0043161">
    <property type="term" value="P:proteasome-mediated ubiquitin-dependent protein catabolic process"/>
    <property type="evidence" value="ECO:0007669"/>
    <property type="project" value="InterPro"/>
</dbReference>
<accession>A0AAF0F1B0</accession>
<feature type="domain" description="Ubiquitin-like" evidence="3">
    <location>
        <begin position="1"/>
        <end position="76"/>
    </location>
</feature>
<dbReference type="CDD" id="cd14280">
    <property type="entry name" value="UBA1_Rad23_like"/>
    <property type="match status" value="1"/>
</dbReference>
<dbReference type="FunFam" id="3.10.20.90:FF:000254">
    <property type="entry name" value="UV excision repair protein Rad23"/>
    <property type="match status" value="1"/>
</dbReference>
<dbReference type="InterPro" id="IPR019956">
    <property type="entry name" value="Ubiquitin_dom"/>
</dbReference>
<dbReference type="PRINTS" id="PR00348">
    <property type="entry name" value="UBIQUITIN"/>
</dbReference>
<dbReference type="PANTHER" id="PTHR10621:SF0">
    <property type="entry name" value="UV EXCISION REPAIR PROTEIN RAD23"/>
    <property type="match status" value="1"/>
</dbReference>
<dbReference type="Gene3D" id="1.10.8.10">
    <property type="entry name" value="DNA helicase RuvA subunit, C-terminal domain"/>
    <property type="match status" value="2"/>
</dbReference>
<dbReference type="GO" id="GO:0043130">
    <property type="term" value="F:ubiquitin binding"/>
    <property type="evidence" value="ECO:0007669"/>
    <property type="project" value="TreeGrafter"/>
</dbReference>
<dbReference type="GO" id="GO:0006289">
    <property type="term" value="P:nucleotide-excision repair"/>
    <property type="evidence" value="ECO:0007669"/>
    <property type="project" value="InterPro"/>
</dbReference>
<dbReference type="Pfam" id="PF00627">
    <property type="entry name" value="UBA"/>
    <property type="match status" value="2"/>
</dbReference>
<dbReference type="InterPro" id="IPR009060">
    <property type="entry name" value="UBA-like_sf"/>
</dbReference>
<protein>
    <submittedName>
        <fullName evidence="4">UV excision repair protein rad23</fullName>
    </submittedName>
</protein>
<feature type="domain" description="UBA" evidence="2">
    <location>
        <begin position="333"/>
        <end position="376"/>
    </location>
</feature>
<organism evidence="4 5">
    <name type="scientific">Malassezia cuniculi</name>
    <dbReference type="NCBI Taxonomy" id="948313"/>
    <lineage>
        <taxon>Eukaryota</taxon>
        <taxon>Fungi</taxon>
        <taxon>Dikarya</taxon>
        <taxon>Basidiomycota</taxon>
        <taxon>Ustilaginomycotina</taxon>
        <taxon>Malasseziomycetes</taxon>
        <taxon>Malasseziales</taxon>
        <taxon>Malasseziaceae</taxon>
        <taxon>Malassezia</taxon>
    </lineage>
</organism>
<dbReference type="PROSITE" id="PS50053">
    <property type="entry name" value="UBIQUITIN_2"/>
    <property type="match status" value="1"/>
</dbReference>
<evidence type="ECO:0000313" key="4">
    <source>
        <dbReference type="EMBL" id="WFD36428.1"/>
    </source>
</evidence>
<dbReference type="InterPro" id="IPR015940">
    <property type="entry name" value="UBA"/>
</dbReference>
<feature type="region of interest" description="Disordered" evidence="1">
    <location>
        <begin position="75"/>
        <end position="144"/>
    </location>
</feature>